<evidence type="ECO:0000256" key="3">
    <source>
        <dbReference type="ARBA" id="ARBA00022989"/>
    </source>
</evidence>
<comment type="subcellular location">
    <subcellularLocation>
        <location evidence="1">Membrane</location>
        <topology evidence="1">Multi-pass membrane protein</topology>
    </subcellularLocation>
</comment>
<dbReference type="InterPro" id="IPR003689">
    <property type="entry name" value="ZIP"/>
</dbReference>
<reference evidence="7" key="1">
    <citation type="submission" date="2021-01" db="EMBL/GenBank/DDBJ databases">
        <authorList>
            <person name="Corre E."/>
            <person name="Pelletier E."/>
            <person name="Niang G."/>
            <person name="Scheremetjew M."/>
            <person name="Finn R."/>
            <person name="Kale V."/>
            <person name="Holt S."/>
            <person name="Cochrane G."/>
            <person name="Meng A."/>
            <person name="Brown T."/>
            <person name="Cohen L."/>
        </authorList>
    </citation>
    <scope>NUCLEOTIDE SEQUENCE</scope>
    <source>
        <strain evidence="7">CCMP3107</strain>
    </source>
</reference>
<keyword evidence="4 6" id="KW-0472">Membrane</keyword>
<sequence length="572" mass="60955">MPLPPGPPRRATTTTTHHHHSSYYIVIIASLVIIMASRSMVLLLLSLSILQWMGHLVSSFEWEYVEVHSFSAESEYTLEIQRDGSEYDEDSLSIFFVAVDDADEHGLEEAEEHIEEDDDHDPVYVSNGNILTLHQDELLLTLELEAENNLTIFTFETHDAGSYAVFFEHGPDELPFSLKNASGTALVAALSESAEDHSHESSTSEEDDSHDDEELEVSSATWGLVMGATLIASAGAAAGLALFSLLKTDRVKVLAMHLASAFGSGAILAAALLHLIPEGYAYIEAFVDEEAIGWKAGATILGGLSFSLLVHAGFAQHQHQHHGHAHGGGAGQVVMVRSGSGSRVEEAPPQELEVADVKKAAGPKEKRSAAATLAEVRPQAWNVVVGDALHNCLDGMVIAVAFAGCGNSMGWTILGAVMAHEIPQEIADFFVLLDSGLSFVQALLLNLFSGFCAVLGGIIVLTAPGLDAEGIGYMLLFGSGIFLFVGAAELLPDLLSGRGTGGAPKALGTRLALFALGAVVVSLPLLAHLHCDAGFLAGAHDHDSHSETDHDSHDETETSTTDHDSHDHRFLY</sequence>
<evidence type="ECO:0000256" key="6">
    <source>
        <dbReference type="SAM" id="Phobius"/>
    </source>
</evidence>
<evidence type="ECO:0000256" key="5">
    <source>
        <dbReference type="SAM" id="MobiDB-lite"/>
    </source>
</evidence>
<dbReference type="AlphaFoldDB" id="A0A7S4DBT4"/>
<dbReference type="PANTHER" id="PTHR16950">
    <property type="entry name" value="ZINC TRANSPORTER SLC39A7 HISTIDINE-RICH MEMBRANE PROTEIN KE4"/>
    <property type="match status" value="1"/>
</dbReference>
<dbReference type="GO" id="GO:0005385">
    <property type="term" value="F:zinc ion transmembrane transporter activity"/>
    <property type="evidence" value="ECO:0007669"/>
    <property type="project" value="TreeGrafter"/>
</dbReference>
<feature type="transmembrane region" description="Helical" evidence="6">
    <location>
        <begin position="511"/>
        <end position="529"/>
    </location>
</feature>
<feature type="transmembrane region" description="Helical" evidence="6">
    <location>
        <begin position="21"/>
        <end position="50"/>
    </location>
</feature>
<feature type="transmembrane region" description="Helical" evidence="6">
    <location>
        <begin position="439"/>
        <end position="461"/>
    </location>
</feature>
<keyword evidence="3 6" id="KW-1133">Transmembrane helix</keyword>
<evidence type="ECO:0000256" key="2">
    <source>
        <dbReference type="ARBA" id="ARBA00022692"/>
    </source>
</evidence>
<feature type="region of interest" description="Disordered" evidence="5">
    <location>
        <begin position="544"/>
        <end position="572"/>
    </location>
</feature>
<accession>A0A7S4DBT4</accession>
<dbReference type="EMBL" id="HBIU01042439">
    <property type="protein sequence ID" value="CAE0640400.1"/>
    <property type="molecule type" value="Transcribed_RNA"/>
</dbReference>
<feature type="transmembrane region" description="Helical" evidence="6">
    <location>
        <begin position="473"/>
        <end position="491"/>
    </location>
</feature>
<feature type="transmembrane region" description="Helical" evidence="6">
    <location>
        <begin position="222"/>
        <end position="246"/>
    </location>
</feature>
<feature type="transmembrane region" description="Helical" evidence="6">
    <location>
        <begin position="253"/>
        <end position="276"/>
    </location>
</feature>
<feature type="region of interest" description="Disordered" evidence="5">
    <location>
        <begin position="189"/>
        <end position="214"/>
    </location>
</feature>
<organism evidence="7">
    <name type="scientific">Heterosigma akashiwo</name>
    <name type="common">Chromophytic alga</name>
    <name type="synonym">Heterosigma carterae</name>
    <dbReference type="NCBI Taxonomy" id="2829"/>
    <lineage>
        <taxon>Eukaryota</taxon>
        <taxon>Sar</taxon>
        <taxon>Stramenopiles</taxon>
        <taxon>Ochrophyta</taxon>
        <taxon>Raphidophyceae</taxon>
        <taxon>Chattonellales</taxon>
        <taxon>Chattonellaceae</taxon>
        <taxon>Heterosigma</taxon>
    </lineage>
</organism>
<protein>
    <submittedName>
        <fullName evidence="7">Uncharacterized protein</fullName>
    </submittedName>
</protein>
<feature type="transmembrane region" description="Helical" evidence="6">
    <location>
        <begin position="397"/>
        <end position="419"/>
    </location>
</feature>
<dbReference type="PANTHER" id="PTHR16950:SF16">
    <property type="entry name" value="ZINC TRANSPORTER ZIP13"/>
    <property type="match status" value="1"/>
</dbReference>
<name>A0A7S4DBT4_HETAK</name>
<dbReference type="GO" id="GO:0006882">
    <property type="term" value="P:intracellular zinc ion homeostasis"/>
    <property type="evidence" value="ECO:0007669"/>
    <property type="project" value="TreeGrafter"/>
</dbReference>
<dbReference type="GO" id="GO:0016020">
    <property type="term" value="C:membrane"/>
    <property type="evidence" value="ECO:0007669"/>
    <property type="project" value="UniProtKB-SubCell"/>
</dbReference>
<dbReference type="Pfam" id="PF02535">
    <property type="entry name" value="Zip"/>
    <property type="match status" value="1"/>
</dbReference>
<feature type="compositionally biased region" description="Acidic residues" evidence="5">
    <location>
        <begin position="203"/>
        <end position="214"/>
    </location>
</feature>
<proteinExistence type="predicted"/>
<evidence type="ECO:0000256" key="1">
    <source>
        <dbReference type="ARBA" id="ARBA00004141"/>
    </source>
</evidence>
<evidence type="ECO:0000313" key="7">
    <source>
        <dbReference type="EMBL" id="CAE0640400.1"/>
    </source>
</evidence>
<gene>
    <name evidence="7" type="ORF">HAKA00212_LOCUS19221</name>
</gene>
<evidence type="ECO:0000256" key="4">
    <source>
        <dbReference type="ARBA" id="ARBA00023136"/>
    </source>
</evidence>
<keyword evidence="2 6" id="KW-0812">Transmembrane</keyword>
<feature type="transmembrane region" description="Helical" evidence="6">
    <location>
        <begin position="296"/>
        <end position="314"/>
    </location>
</feature>